<organism evidence="1 2">
    <name type="scientific">Funneliformis geosporum</name>
    <dbReference type="NCBI Taxonomy" id="1117311"/>
    <lineage>
        <taxon>Eukaryota</taxon>
        <taxon>Fungi</taxon>
        <taxon>Fungi incertae sedis</taxon>
        <taxon>Mucoromycota</taxon>
        <taxon>Glomeromycotina</taxon>
        <taxon>Glomeromycetes</taxon>
        <taxon>Glomerales</taxon>
        <taxon>Glomeraceae</taxon>
        <taxon>Funneliformis</taxon>
    </lineage>
</organism>
<dbReference type="Proteomes" id="UP001153678">
    <property type="component" value="Unassembled WGS sequence"/>
</dbReference>
<comment type="caution">
    <text evidence="1">The sequence shown here is derived from an EMBL/GenBank/DDBJ whole genome shotgun (WGS) entry which is preliminary data.</text>
</comment>
<dbReference type="EMBL" id="CAMKVN010008636">
    <property type="protein sequence ID" value="CAI2192698.1"/>
    <property type="molecule type" value="Genomic_DNA"/>
</dbReference>
<evidence type="ECO:0000313" key="1">
    <source>
        <dbReference type="EMBL" id="CAI2192698.1"/>
    </source>
</evidence>
<accession>A0A9W4T5M2</accession>
<feature type="non-terminal residue" evidence="1">
    <location>
        <position position="86"/>
    </location>
</feature>
<sequence>MSIQISDKPKFQTYKYKILLLELYNTFFKLEEQIGIIDPENLNTNINDIKTWILNYYDTSDPECKGFLLVKDLESSYMNSCVIITI</sequence>
<dbReference type="AlphaFoldDB" id="A0A9W4T5M2"/>
<proteinExistence type="predicted"/>
<keyword evidence="2" id="KW-1185">Reference proteome</keyword>
<name>A0A9W4T5M2_9GLOM</name>
<protein>
    <submittedName>
        <fullName evidence="1">6667_t:CDS:1</fullName>
    </submittedName>
</protein>
<reference evidence="1" key="1">
    <citation type="submission" date="2022-08" db="EMBL/GenBank/DDBJ databases">
        <authorList>
            <person name="Kallberg Y."/>
            <person name="Tangrot J."/>
            <person name="Rosling A."/>
        </authorList>
    </citation>
    <scope>NUCLEOTIDE SEQUENCE</scope>
    <source>
        <strain evidence="1">Wild A</strain>
    </source>
</reference>
<gene>
    <name evidence="1" type="ORF">FWILDA_LOCUS15707</name>
</gene>
<evidence type="ECO:0000313" key="2">
    <source>
        <dbReference type="Proteomes" id="UP001153678"/>
    </source>
</evidence>